<protein>
    <submittedName>
        <fullName evidence="1">Nucleoside-diphosphate sugar epimerase</fullName>
    </submittedName>
</protein>
<dbReference type="RefSeq" id="WP_319836167.1">
    <property type="nucleotide sequence ID" value="NZ_CP137624.1"/>
</dbReference>
<proteinExistence type="predicted"/>
<dbReference type="Proteomes" id="UP001322664">
    <property type="component" value="Chromosome"/>
</dbReference>
<accession>A0ABZ0S1A1</accession>
<sequence>MELQQLERQIQKQLPRPNGVEIVKTKQFSIPIQTILAKYTPIRRIPMDILMKMMLLTFQTGRFQDVEMVADVLLVEALFIEDLLQKMKKTGLVTVEETIQLTEKGRSQLAAGIFEEQLEEMEQELYYSPLHEAFLQGELAEFDEFPDELSHEKMAVWTDEQIVAASSNDDDDETFITSINSAEELQIHDVPCFQYVLHDTNKNTFDIRVFNTFTNAWDVQLEQLIKASEQNDKN</sequence>
<keyword evidence="2" id="KW-1185">Reference proteome</keyword>
<dbReference type="EMBL" id="CP137624">
    <property type="protein sequence ID" value="WPK11072.1"/>
    <property type="molecule type" value="Genomic_DNA"/>
</dbReference>
<reference evidence="1 2" key="1">
    <citation type="submission" date="2023-09" db="EMBL/GenBank/DDBJ databases">
        <authorList>
            <person name="Page C.A."/>
            <person name="Perez-Diaz I.M."/>
        </authorList>
    </citation>
    <scope>NUCLEOTIDE SEQUENCE [LARGE SCALE GENOMIC DNA]</scope>
    <source>
        <strain evidence="1 2">Ll15</strain>
    </source>
</reference>
<organism evidence="1 2">
    <name type="scientific">Lysinibacillus louembei</name>
    <dbReference type="NCBI Taxonomy" id="1470088"/>
    <lineage>
        <taxon>Bacteria</taxon>
        <taxon>Bacillati</taxon>
        <taxon>Bacillota</taxon>
        <taxon>Bacilli</taxon>
        <taxon>Bacillales</taxon>
        <taxon>Bacillaceae</taxon>
        <taxon>Lysinibacillus</taxon>
    </lineage>
</organism>
<gene>
    <name evidence="1" type="ORF">R6U77_14405</name>
</gene>
<evidence type="ECO:0000313" key="2">
    <source>
        <dbReference type="Proteomes" id="UP001322664"/>
    </source>
</evidence>
<evidence type="ECO:0000313" key="1">
    <source>
        <dbReference type="EMBL" id="WPK11072.1"/>
    </source>
</evidence>
<name>A0ABZ0S1A1_9BACI</name>